<dbReference type="InterPro" id="IPR022445">
    <property type="entry name" value="Sortase_proteobact_type"/>
</dbReference>
<proteinExistence type="predicted"/>
<dbReference type="InterPro" id="IPR023365">
    <property type="entry name" value="Sortase_dom-sf"/>
</dbReference>
<name>A0ABT1NWA1_9GAMM</name>
<protein>
    <submittedName>
        <fullName evidence="2">Class GN sortase</fullName>
        <ecNumber evidence="2">3.4.22.-</ecNumber>
    </submittedName>
</protein>
<comment type="caution">
    <text evidence="2">The sequence shown here is derived from an EMBL/GenBank/DDBJ whole genome shotgun (WGS) entry which is preliminary data.</text>
</comment>
<dbReference type="GO" id="GO:0016787">
    <property type="term" value="F:hydrolase activity"/>
    <property type="evidence" value="ECO:0007669"/>
    <property type="project" value="UniProtKB-KW"/>
</dbReference>
<organism evidence="2 3">
    <name type="scientific">Microbulbifer elongatus</name>
    <dbReference type="NCBI Taxonomy" id="86173"/>
    <lineage>
        <taxon>Bacteria</taxon>
        <taxon>Pseudomonadati</taxon>
        <taxon>Pseudomonadota</taxon>
        <taxon>Gammaproteobacteria</taxon>
        <taxon>Cellvibrionales</taxon>
        <taxon>Microbulbiferaceae</taxon>
        <taxon>Microbulbifer</taxon>
    </lineage>
</organism>
<dbReference type="Gene3D" id="2.40.260.10">
    <property type="entry name" value="Sortase"/>
    <property type="match status" value="1"/>
</dbReference>
<keyword evidence="3" id="KW-1185">Reference proteome</keyword>
<dbReference type="EC" id="3.4.22.-" evidence="2"/>
<dbReference type="NCBIfam" id="TIGR03784">
    <property type="entry name" value="marine_sortase"/>
    <property type="match status" value="1"/>
</dbReference>
<dbReference type="SUPFAM" id="SSF63817">
    <property type="entry name" value="Sortase"/>
    <property type="match status" value="1"/>
</dbReference>
<dbReference type="Proteomes" id="UP001205566">
    <property type="component" value="Unassembled WGS sequence"/>
</dbReference>
<accession>A0ABT1NWA1</accession>
<dbReference type="InterPro" id="IPR005754">
    <property type="entry name" value="Sortase"/>
</dbReference>
<evidence type="ECO:0000313" key="3">
    <source>
        <dbReference type="Proteomes" id="UP001205566"/>
    </source>
</evidence>
<dbReference type="InterPro" id="IPR041999">
    <property type="entry name" value="Sortase_D_1"/>
</dbReference>
<keyword evidence="1 2" id="KW-0378">Hydrolase</keyword>
<evidence type="ECO:0000256" key="1">
    <source>
        <dbReference type="ARBA" id="ARBA00022801"/>
    </source>
</evidence>
<dbReference type="CDD" id="cd05828">
    <property type="entry name" value="Sortase_D_1"/>
    <property type="match status" value="1"/>
</dbReference>
<evidence type="ECO:0000313" key="2">
    <source>
        <dbReference type="EMBL" id="MCQ3828177.1"/>
    </source>
</evidence>
<sequence>MLVLRILRHWLPVLLMGAGIWQLGNSGWILAKAELAQYLISDAWQRQLASGEVQKPWPWADTWPVAQLKMGEDKPLMVLRGTSGQALAFGPGMLDGAGEPGKFLAPRTTVVAAHRDTHFKNLDKLQPGHVIQLQDQTGRWHSFRVNGTKVVDSEKERLPIVAAPDLLLVTCYPFNAIRAGGPLRYLVHAEYVEPEQVSSVHL</sequence>
<dbReference type="EMBL" id="JACASI010000010">
    <property type="protein sequence ID" value="MCQ3828177.1"/>
    <property type="molecule type" value="Genomic_DNA"/>
</dbReference>
<dbReference type="RefSeq" id="WP_255873044.1">
    <property type="nucleotide sequence ID" value="NZ_JACASI010000010.1"/>
</dbReference>
<gene>
    <name evidence="2" type="ORF">HXX02_01825</name>
</gene>
<reference evidence="2" key="1">
    <citation type="thesis" date="2020" institute="Technische Universitat Dresden" country="Dresden, Germany">
        <title>The Agarolytic System of Microbulbifer elongatus PORT2, Isolated from Batu Karas, Pangandaran West Java Indonesia.</title>
        <authorList>
            <person name="Anggraeni S.R."/>
        </authorList>
    </citation>
    <scope>NUCLEOTIDE SEQUENCE</scope>
    <source>
        <strain evidence="2">PORT2</strain>
    </source>
</reference>
<dbReference type="Pfam" id="PF04203">
    <property type="entry name" value="Sortase"/>
    <property type="match status" value="1"/>
</dbReference>